<evidence type="ECO:0000313" key="3">
    <source>
        <dbReference type="Proteomes" id="UP001232148"/>
    </source>
</evidence>
<evidence type="ECO:0000256" key="1">
    <source>
        <dbReference type="SAM" id="Phobius"/>
    </source>
</evidence>
<name>A0AAD9M7P9_9PEZI</name>
<keyword evidence="1" id="KW-0812">Transmembrane</keyword>
<dbReference type="AlphaFoldDB" id="A0AAD9M7P9"/>
<comment type="caution">
    <text evidence="2">The sequence shown here is derived from an EMBL/GenBank/DDBJ whole genome shotgun (WGS) entry which is preliminary data.</text>
</comment>
<sequence length="155" mass="18319">MDRRRLQSRTIIYKRRNWKRHETLRVASREKEKRKANDRNPRAPLTSRNHLAYKNFVTNPVPNGSLPRWDSHEKQKKISQQHMVSAPSSLGVSCCLLSCYLGLVALVLFLPFFVFLLFFPLQEDPQAFFEFGKLVRVRSSRVSIFTKRRTERREG</sequence>
<reference evidence="2" key="1">
    <citation type="submission" date="2021-06" db="EMBL/GenBank/DDBJ databases">
        <title>Comparative genomics, transcriptomics and evolutionary studies reveal genomic signatures of adaptation to plant cell wall in hemibiotrophic fungi.</title>
        <authorList>
            <consortium name="DOE Joint Genome Institute"/>
            <person name="Baroncelli R."/>
            <person name="Diaz J.F."/>
            <person name="Benocci T."/>
            <person name="Peng M."/>
            <person name="Battaglia E."/>
            <person name="Haridas S."/>
            <person name="Andreopoulos W."/>
            <person name="Labutti K."/>
            <person name="Pangilinan J."/>
            <person name="Floch G.L."/>
            <person name="Makela M.R."/>
            <person name="Henrissat B."/>
            <person name="Grigoriev I.V."/>
            <person name="Crouch J.A."/>
            <person name="De Vries R.P."/>
            <person name="Sukno S.A."/>
            <person name="Thon M.R."/>
        </authorList>
    </citation>
    <scope>NUCLEOTIDE SEQUENCE</scope>
    <source>
        <strain evidence="2">MAFF235873</strain>
    </source>
</reference>
<gene>
    <name evidence="2" type="ORF">LX32DRAFT_206860</name>
</gene>
<keyword evidence="3" id="KW-1185">Reference proteome</keyword>
<evidence type="ECO:0000313" key="2">
    <source>
        <dbReference type="EMBL" id="KAK2032250.1"/>
    </source>
</evidence>
<protein>
    <submittedName>
        <fullName evidence="2">Uncharacterized protein</fullName>
    </submittedName>
</protein>
<organism evidence="2 3">
    <name type="scientific">Colletotrichum zoysiae</name>
    <dbReference type="NCBI Taxonomy" id="1216348"/>
    <lineage>
        <taxon>Eukaryota</taxon>
        <taxon>Fungi</taxon>
        <taxon>Dikarya</taxon>
        <taxon>Ascomycota</taxon>
        <taxon>Pezizomycotina</taxon>
        <taxon>Sordariomycetes</taxon>
        <taxon>Hypocreomycetidae</taxon>
        <taxon>Glomerellales</taxon>
        <taxon>Glomerellaceae</taxon>
        <taxon>Colletotrichum</taxon>
        <taxon>Colletotrichum graminicola species complex</taxon>
    </lineage>
</organism>
<feature type="transmembrane region" description="Helical" evidence="1">
    <location>
        <begin position="90"/>
        <end position="119"/>
    </location>
</feature>
<dbReference type="Proteomes" id="UP001232148">
    <property type="component" value="Unassembled WGS sequence"/>
</dbReference>
<accession>A0AAD9M7P9</accession>
<keyword evidence="1" id="KW-0472">Membrane</keyword>
<keyword evidence="1" id="KW-1133">Transmembrane helix</keyword>
<dbReference type="EMBL" id="MU842832">
    <property type="protein sequence ID" value="KAK2032250.1"/>
    <property type="molecule type" value="Genomic_DNA"/>
</dbReference>
<proteinExistence type="predicted"/>